<proteinExistence type="predicted"/>
<dbReference type="EMBL" id="QGKW02001988">
    <property type="protein sequence ID" value="KAF2549994.1"/>
    <property type="molecule type" value="Genomic_DNA"/>
</dbReference>
<dbReference type="AlphaFoldDB" id="A0A8S9GZ53"/>
<protein>
    <submittedName>
        <fullName evidence="2">Uncharacterized protein</fullName>
    </submittedName>
</protein>
<evidence type="ECO:0000313" key="3">
    <source>
        <dbReference type="Proteomes" id="UP000712281"/>
    </source>
</evidence>
<feature type="region of interest" description="Disordered" evidence="1">
    <location>
        <begin position="1"/>
        <end position="24"/>
    </location>
</feature>
<gene>
    <name evidence="2" type="ORF">F2Q68_00035417</name>
</gene>
<evidence type="ECO:0000256" key="1">
    <source>
        <dbReference type="SAM" id="MobiDB-lite"/>
    </source>
</evidence>
<reference evidence="2" key="1">
    <citation type="submission" date="2019-12" db="EMBL/GenBank/DDBJ databases">
        <title>Genome sequencing and annotation of Brassica cretica.</title>
        <authorList>
            <person name="Studholme D.J."/>
            <person name="Sarris P.F."/>
        </authorList>
    </citation>
    <scope>NUCLEOTIDE SEQUENCE</scope>
    <source>
        <strain evidence="2">PFS-001/15</strain>
        <tissue evidence="2">Leaf</tissue>
    </source>
</reference>
<sequence length="78" mass="8810">MGDYSEAGNSYDSNQDSDLDETDQAWINEEDGCDWSCSDNDYSISEYGDDPGEQCHPIIWGGLKPKKKSCGLLYKYQQ</sequence>
<dbReference type="Proteomes" id="UP000712281">
    <property type="component" value="Unassembled WGS sequence"/>
</dbReference>
<name>A0A8S9GZ53_BRACR</name>
<accession>A0A8S9GZ53</accession>
<comment type="caution">
    <text evidence="2">The sequence shown here is derived from an EMBL/GenBank/DDBJ whole genome shotgun (WGS) entry which is preliminary data.</text>
</comment>
<evidence type="ECO:0000313" key="2">
    <source>
        <dbReference type="EMBL" id="KAF2549994.1"/>
    </source>
</evidence>
<feature type="compositionally biased region" description="Acidic residues" evidence="1">
    <location>
        <begin position="15"/>
        <end position="24"/>
    </location>
</feature>
<organism evidence="2 3">
    <name type="scientific">Brassica cretica</name>
    <name type="common">Mustard</name>
    <dbReference type="NCBI Taxonomy" id="69181"/>
    <lineage>
        <taxon>Eukaryota</taxon>
        <taxon>Viridiplantae</taxon>
        <taxon>Streptophyta</taxon>
        <taxon>Embryophyta</taxon>
        <taxon>Tracheophyta</taxon>
        <taxon>Spermatophyta</taxon>
        <taxon>Magnoliopsida</taxon>
        <taxon>eudicotyledons</taxon>
        <taxon>Gunneridae</taxon>
        <taxon>Pentapetalae</taxon>
        <taxon>rosids</taxon>
        <taxon>malvids</taxon>
        <taxon>Brassicales</taxon>
        <taxon>Brassicaceae</taxon>
        <taxon>Brassiceae</taxon>
        <taxon>Brassica</taxon>
    </lineage>
</organism>